<accession>A0AAD9SVN5</accession>
<dbReference type="EMBL" id="JAUBYV010000013">
    <property type="protein sequence ID" value="KAK2623510.1"/>
    <property type="molecule type" value="Genomic_DNA"/>
</dbReference>
<keyword evidence="2" id="KW-1185">Reference proteome</keyword>
<reference evidence="1" key="1">
    <citation type="submission" date="2023-06" db="EMBL/GenBank/DDBJ databases">
        <title>Draft genome of Marssonina rosae.</title>
        <authorList>
            <person name="Cheng Q."/>
        </authorList>
    </citation>
    <scope>NUCLEOTIDE SEQUENCE</scope>
    <source>
        <strain evidence="1">R4</strain>
    </source>
</reference>
<proteinExistence type="predicted"/>
<evidence type="ECO:0000313" key="2">
    <source>
        <dbReference type="Proteomes" id="UP001285354"/>
    </source>
</evidence>
<name>A0AAD9SVN5_9HELO</name>
<organism evidence="1 2">
    <name type="scientific">Diplocarpon rosae</name>
    <dbReference type="NCBI Taxonomy" id="946125"/>
    <lineage>
        <taxon>Eukaryota</taxon>
        <taxon>Fungi</taxon>
        <taxon>Dikarya</taxon>
        <taxon>Ascomycota</taxon>
        <taxon>Pezizomycotina</taxon>
        <taxon>Leotiomycetes</taxon>
        <taxon>Helotiales</taxon>
        <taxon>Drepanopezizaceae</taxon>
        <taxon>Diplocarpon</taxon>
    </lineage>
</organism>
<sequence length="203" mass="23662">MPRSLQFVWPKEGYKGREPRGFWGRLNDITTGKGPDIFLQEKGSKTPIKPDEWQNWDTYRNPLAHRGEQANPVSRGQQRYDPYTRKYIEWGIPSDWNGVGSHGFGIQANGDGLPRFTLEETRKMKRLLARGLSIDPRKMGDGWSTEGPKRFRGEYDAFWRHAHRQAENLRVPGRHPYAGVNPSMSMREQRPDDCLHWLWDEGI</sequence>
<dbReference type="AlphaFoldDB" id="A0AAD9SVN5"/>
<gene>
    <name evidence="1" type="ORF">QTJ16_007064</name>
</gene>
<comment type="caution">
    <text evidence="1">The sequence shown here is derived from an EMBL/GenBank/DDBJ whole genome shotgun (WGS) entry which is preliminary data.</text>
</comment>
<dbReference type="Proteomes" id="UP001285354">
    <property type="component" value="Unassembled WGS sequence"/>
</dbReference>
<evidence type="ECO:0000313" key="1">
    <source>
        <dbReference type="EMBL" id="KAK2623510.1"/>
    </source>
</evidence>
<protein>
    <submittedName>
        <fullName evidence="1">Uncharacterized protein</fullName>
    </submittedName>
</protein>